<keyword evidence="12" id="KW-1185">Reference proteome</keyword>
<evidence type="ECO:0000256" key="5">
    <source>
        <dbReference type="ARBA" id="ARBA00022448"/>
    </source>
</evidence>
<dbReference type="InterPro" id="IPR018323">
    <property type="entry name" value="OM_lipoprot_carrier_LolA_Pbac"/>
</dbReference>
<evidence type="ECO:0000313" key="11">
    <source>
        <dbReference type="EMBL" id="KJY99867.1"/>
    </source>
</evidence>
<sequence length="214" mass="24455" precursor="true">MKQFLYSAVASAALFSSTVFADDAQMLQQQLQNLDSLSSAFSQQVFDPQGQLVSESKGKLQLEQPRKIRWEQQQPDETLFVSNGVDSYYFDPFAEQVTVLDTSKLIDNTPFILLTTEDDELWQQFSIKQIEAGFEITPKNTEDAQVEKLTLHFDEQQQVAALEVLDQSGQRSHFHFDAPKRNVDIDDSVFEFTIPEHVFVDDQRAPQAEINRGE</sequence>
<dbReference type="HAMAP" id="MF_00240">
    <property type="entry name" value="LolA"/>
    <property type="match status" value="1"/>
</dbReference>
<dbReference type="AlphaFoldDB" id="A0A0F4PUE6"/>
<dbReference type="OrthoDB" id="9787361at2"/>
<reference evidence="11 12" key="1">
    <citation type="journal article" date="2015" name="BMC Genomics">
        <title>Genome mining reveals unlocked bioactive potential of marine Gram-negative bacteria.</title>
        <authorList>
            <person name="Machado H."/>
            <person name="Sonnenschein E.C."/>
            <person name="Melchiorsen J."/>
            <person name="Gram L."/>
        </authorList>
    </citation>
    <scope>NUCLEOTIDE SEQUENCE [LARGE SCALE GENOMIC DNA]</scope>
    <source>
        <strain evidence="11 12">S3137</strain>
    </source>
</reference>
<dbReference type="eggNOG" id="COG2834">
    <property type="taxonomic scope" value="Bacteria"/>
</dbReference>
<accession>A0A0F4PUE6</accession>
<organism evidence="11 12">
    <name type="scientific">Pseudoalteromonas ruthenica</name>
    <dbReference type="NCBI Taxonomy" id="151081"/>
    <lineage>
        <taxon>Bacteria</taxon>
        <taxon>Pseudomonadati</taxon>
        <taxon>Pseudomonadota</taxon>
        <taxon>Gammaproteobacteria</taxon>
        <taxon>Alteromonadales</taxon>
        <taxon>Pseudoalteromonadaceae</taxon>
        <taxon>Pseudoalteromonas</taxon>
    </lineage>
</organism>
<dbReference type="PANTHER" id="PTHR35869">
    <property type="entry name" value="OUTER-MEMBRANE LIPOPROTEIN CARRIER PROTEIN"/>
    <property type="match status" value="1"/>
</dbReference>
<comment type="caution">
    <text evidence="11">The sequence shown here is derived from an EMBL/GenBank/DDBJ whole genome shotgun (WGS) entry which is preliminary data.</text>
</comment>
<proteinExistence type="inferred from homology"/>
<evidence type="ECO:0000256" key="3">
    <source>
        <dbReference type="ARBA" id="ARBA00011245"/>
    </source>
</evidence>
<evidence type="ECO:0000256" key="4">
    <source>
        <dbReference type="ARBA" id="ARBA00014035"/>
    </source>
</evidence>
<dbReference type="InterPro" id="IPR029046">
    <property type="entry name" value="LolA/LolB/LppX"/>
</dbReference>
<evidence type="ECO:0000256" key="2">
    <source>
        <dbReference type="ARBA" id="ARBA00007615"/>
    </source>
</evidence>
<gene>
    <name evidence="10" type="primary">lolA</name>
    <name evidence="11" type="ORF">TW72_09610</name>
</gene>
<feature type="chain" id="PRO_5008987443" description="Outer-membrane lipoprotein carrier protein" evidence="10">
    <location>
        <begin position="22"/>
        <end position="214"/>
    </location>
</feature>
<comment type="similarity">
    <text evidence="2 10">Belongs to the LolA family.</text>
</comment>
<dbReference type="PANTHER" id="PTHR35869:SF1">
    <property type="entry name" value="OUTER-MEMBRANE LIPOPROTEIN CARRIER PROTEIN"/>
    <property type="match status" value="1"/>
</dbReference>
<evidence type="ECO:0000256" key="9">
    <source>
        <dbReference type="ARBA" id="ARBA00023186"/>
    </source>
</evidence>
<dbReference type="NCBIfam" id="TIGR00547">
    <property type="entry name" value="lolA"/>
    <property type="match status" value="1"/>
</dbReference>
<dbReference type="InterPro" id="IPR004564">
    <property type="entry name" value="OM_lipoprot_carrier_LolA-like"/>
</dbReference>
<dbReference type="SUPFAM" id="SSF89392">
    <property type="entry name" value="Prokaryotic lipoproteins and lipoprotein localization factors"/>
    <property type="match status" value="1"/>
</dbReference>
<evidence type="ECO:0000313" key="12">
    <source>
        <dbReference type="Proteomes" id="UP000033664"/>
    </source>
</evidence>
<dbReference type="GO" id="GO:0030288">
    <property type="term" value="C:outer membrane-bounded periplasmic space"/>
    <property type="evidence" value="ECO:0007669"/>
    <property type="project" value="TreeGrafter"/>
</dbReference>
<keyword evidence="8 10" id="KW-0653">Protein transport</keyword>
<evidence type="ECO:0000256" key="7">
    <source>
        <dbReference type="ARBA" id="ARBA00022764"/>
    </source>
</evidence>
<comment type="function">
    <text evidence="10">Participates in the translocation of lipoproteins from the inner membrane to the outer membrane. Only forms a complex with a lipoprotein if the residue after the N-terminal Cys is not an aspartate (The Asp acts as a targeting signal to indicate that the lipoprotein should stay in the inner membrane).</text>
</comment>
<comment type="subunit">
    <text evidence="3 10">Monomer.</text>
</comment>
<dbReference type="Pfam" id="PF03548">
    <property type="entry name" value="LolA"/>
    <property type="match status" value="1"/>
</dbReference>
<dbReference type="GO" id="GO:0042953">
    <property type="term" value="P:lipoprotein transport"/>
    <property type="evidence" value="ECO:0007669"/>
    <property type="project" value="InterPro"/>
</dbReference>
<dbReference type="Proteomes" id="UP000033664">
    <property type="component" value="Unassembled WGS sequence"/>
</dbReference>
<dbReference type="CDD" id="cd16325">
    <property type="entry name" value="LolA"/>
    <property type="match status" value="1"/>
</dbReference>
<dbReference type="PATRIC" id="fig|151081.8.peg.1070"/>
<feature type="signal peptide" evidence="10">
    <location>
        <begin position="1"/>
        <end position="21"/>
    </location>
</feature>
<dbReference type="EMBL" id="JXXZ01000007">
    <property type="protein sequence ID" value="KJY99867.1"/>
    <property type="molecule type" value="Genomic_DNA"/>
</dbReference>
<protein>
    <recommendedName>
        <fullName evidence="4 10">Outer-membrane lipoprotein carrier protein</fullName>
    </recommendedName>
</protein>
<evidence type="ECO:0000256" key="10">
    <source>
        <dbReference type="HAMAP-Rule" id="MF_00240"/>
    </source>
</evidence>
<keyword evidence="6 10" id="KW-0732">Signal</keyword>
<keyword evidence="5 10" id="KW-0813">Transport</keyword>
<comment type="subcellular location">
    <subcellularLocation>
        <location evidence="1 10">Periplasm</location>
    </subcellularLocation>
</comment>
<name>A0A0F4PUE6_9GAMM</name>
<evidence type="ECO:0000256" key="8">
    <source>
        <dbReference type="ARBA" id="ARBA00022927"/>
    </source>
</evidence>
<dbReference type="RefSeq" id="WP_045978777.1">
    <property type="nucleotide sequence ID" value="NZ_JXXY01000004.1"/>
</dbReference>
<evidence type="ECO:0000256" key="1">
    <source>
        <dbReference type="ARBA" id="ARBA00004418"/>
    </source>
</evidence>
<keyword evidence="7 10" id="KW-0574">Periplasm</keyword>
<dbReference type="GO" id="GO:0044874">
    <property type="term" value="P:lipoprotein localization to outer membrane"/>
    <property type="evidence" value="ECO:0007669"/>
    <property type="project" value="UniProtKB-UniRule"/>
</dbReference>
<dbReference type="Gene3D" id="2.50.20.10">
    <property type="entry name" value="Lipoprotein localisation LolA/LolB/LppX"/>
    <property type="match status" value="1"/>
</dbReference>
<dbReference type="GeneID" id="58228746"/>
<evidence type="ECO:0000256" key="6">
    <source>
        <dbReference type="ARBA" id="ARBA00022729"/>
    </source>
</evidence>
<keyword evidence="9 10" id="KW-0143">Chaperone</keyword>